<name>E3K457_PUCGT</name>
<proteinExistence type="predicted"/>
<dbReference type="RefSeq" id="XP_003323797.2">
    <property type="nucleotide sequence ID" value="XM_003323749.2"/>
</dbReference>
<feature type="chain" id="PRO_5003173523" evidence="2">
    <location>
        <begin position="21"/>
        <end position="983"/>
    </location>
</feature>
<dbReference type="GeneID" id="10531202"/>
<reference evidence="4" key="2">
    <citation type="journal article" date="2011" name="Proc. Natl. Acad. Sci. U.S.A.">
        <title>Obligate biotrophy features unraveled by the genomic analysis of rust fungi.</title>
        <authorList>
            <person name="Duplessis S."/>
            <person name="Cuomo C.A."/>
            <person name="Lin Y.-C."/>
            <person name="Aerts A."/>
            <person name="Tisserant E."/>
            <person name="Veneault-Fourrey C."/>
            <person name="Joly D.L."/>
            <person name="Hacquard S."/>
            <person name="Amselem J."/>
            <person name="Cantarel B.L."/>
            <person name="Chiu R."/>
            <person name="Coutinho P.M."/>
            <person name="Feau N."/>
            <person name="Field M."/>
            <person name="Frey P."/>
            <person name="Gelhaye E."/>
            <person name="Goldberg J."/>
            <person name="Grabherr M.G."/>
            <person name="Kodira C.D."/>
            <person name="Kohler A."/>
            <person name="Kuees U."/>
            <person name="Lindquist E.A."/>
            <person name="Lucas S.M."/>
            <person name="Mago R."/>
            <person name="Mauceli E."/>
            <person name="Morin E."/>
            <person name="Murat C."/>
            <person name="Pangilinan J.L."/>
            <person name="Park R."/>
            <person name="Pearson M."/>
            <person name="Quesneville H."/>
            <person name="Rouhier N."/>
            <person name="Sakthikumar S."/>
            <person name="Salamov A.A."/>
            <person name="Schmutz J."/>
            <person name="Selles B."/>
            <person name="Shapiro H."/>
            <person name="Tanguay P."/>
            <person name="Tuskan G.A."/>
            <person name="Henrissat B."/>
            <person name="Van de Peer Y."/>
            <person name="Rouze P."/>
            <person name="Ellis J.G."/>
            <person name="Dodds P.N."/>
            <person name="Schein J.E."/>
            <person name="Zhong S."/>
            <person name="Hamelin R.C."/>
            <person name="Grigoriev I.V."/>
            <person name="Szabo L.J."/>
            <person name="Martin F."/>
        </authorList>
    </citation>
    <scope>NUCLEOTIDE SEQUENCE [LARGE SCALE GENOMIC DNA]</scope>
    <source>
        <strain evidence="4">CRL 75-36-700-3 / race SCCL</strain>
    </source>
</reference>
<dbReference type="InParanoid" id="E3K457"/>
<dbReference type="OrthoDB" id="2499047at2759"/>
<dbReference type="VEuPathDB" id="FungiDB:PGTG_05699"/>
<evidence type="ECO:0000256" key="2">
    <source>
        <dbReference type="SAM" id="SignalP"/>
    </source>
</evidence>
<keyword evidence="2" id="KW-0732">Signal</keyword>
<dbReference type="KEGG" id="pgr:PGTG_05699"/>
<evidence type="ECO:0000256" key="1">
    <source>
        <dbReference type="SAM" id="MobiDB-lite"/>
    </source>
</evidence>
<reference key="1">
    <citation type="submission" date="2007-01" db="EMBL/GenBank/DDBJ databases">
        <title>The Genome Sequence of Puccinia graminis f. sp. tritici Strain CRL 75-36-700-3.</title>
        <authorList>
            <consortium name="The Broad Institute Genome Sequencing Platform"/>
            <person name="Birren B."/>
            <person name="Lander E."/>
            <person name="Galagan J."/>
            <person name="Nusbaum C."/>
            <person name="Devon K."/>
            <person name="Cuomo C."/>
            <person name="Jaffe D."/>
            <person name="Butler J."/>
            <person name="Alvarez P."/>
            <person name="Gnerre S."/>
            <person name="Grabherr M."/>
            <person name="Mauceli E."/>
            <person name="Brockman W."/>
            <person name="Young S."/>
            <person name="LaButti K."/>
            <person name="Sykes S."/>
            <person name="DeCaprio D."/>
            <person name="Crawford M."/>
            <person name="Koehrsen M."/>
            <person name="Engels R."/>
            <person name="Montgomery P."/>
            <person name="Pearson M."/>
            <person name="Howarth C."/>
            <person name="Larson L."/>
            <person name="White J."/>
            <person name="Zeng Q."/>
            <person name="Kodira C."/>
            <person name="Yandava C."/>
            <person name="Alvarado L."/>
            <person name="O'Leary S."/>
            <person name="Szabo L."/>
            <person name="Dean R."/>
            <person name="Schein J."/>
        </authorList>
    </citation>
    <scope>NUCLEOTIDE SEQUENCE</scope>
    <source>
        <strain>CRL 75-36-700-3</strain>
    </source>
</reference>
<evidence type="ECO:0000313" key="4">
    <source>
        <dbReference type="Proteomes" id="UP000008783"/>
    </source>
</evidence>
<accession>E3K457</accession>
<gene>
    <name evidence="3" type="ORF">PGTG_05699</name>
</gene>
<sequence length="983" mass="107820">MRHFSFSAYLLALLAQIVLAPPPPTDYRTVADRELSPQYATLSSPLSGQRFFRGQAFPISFTDPGTSATEARFSLSNYTGVYFISKASLKSKGRISYKVTLPAWVADGTYDFVVSENDGPFGSDDFNTDVVICTIFVGHARANQMEFAPFRNQVEENQKKIHSSDPQTHSSPALQKRAPHPPKFVTPLSNQSVKAGEPISIRFLDGQLDPGVTQARFVLRPLVKPIGPQELVLAGPNATQEGLYKFDGVAIVTNVTFPEGTPPGVYSLEAEEEYPQSPNRFQSAATIQIQIVAEDAIVTQQEPLDIDKQMEEEIQLATNRASLKIRSEISSPPQKSTNPTFISPTENQKITTGHHLNISFINAGRKSDKMRFILRPISANPKQKELLLFSRNAESEQLFTNETTCNTRLFFPLAIANGTYKLVAQEVYSAEKVKDVGSVQIRVAQLRPPNTLKSRDLLTKDAGQLSSWGGVPKPLEKKVHPLLPVTVPEDLPQSQPVAPKKFEVRQTRDSPSMLEPVPNQEVPSGSTFLCKIQDKHATSETVRFVLRSFGGYEQYLGSTKFVNGIATLKATCPSNLRYDTYNIVALVNSIKKPQRFLDVISASVIVSHGQTLMMASQAPLLPPKKSSSTAQLIVPVYNQFISGGKVFQCQLSNGINAERVKFCLRFDDGRSDLQVGNCEMKKNVAQTMCQIPSSVTPGTYTFVAQKSSMSKPDFFEDVDQVTITLANPRGFGPDLENQQANEVVKRSIETSESRQAAQVSVLLEPMSYQSIVPGQVFNVKMTKNTAPLSTMLKFLLKPMSTAFVHKEYVLGTSSNDQTVDETLRCPDHITLGNYLFVVQANDPNDPEKYIDSNSTPIVVNSKSTTSPSINNSTSSSSSGNNNNNTIASDPTPIPAQPPPNPSTEPMRYSNHYGSPISPNSSAVPPPPPKPVDRASTPLGQGYSRNSTNIFASSAATPPFSLYPAFLRLSAQSVGLILPFAFWF</sequence>
<organism evidence="3 4">
    <name type="scientific">Puccinia graminis f. sp. tritici (strain CRL 75-36-700-3 / race SCCL)</name>
    <name type="common">Black stem rust fungus</name>
    <dbReference type="NCBI Taxonomy" id="418459"/>
    <lineage>
        <taxon>Eukaryota</taxon>
        <taxon>Fungi</taxon>
        <taxon>Dikarya</taxon>
        <taxon>Basidiomycota</taxon>
        <taxon>Pucciniomycotina</taxon>
        <taxon>Pucciniomycetes</taxon>
        <taxon>Pucciniales</taxon>
        <taxon>Pucciniaceae</taxon>
        <taxon>Puccinia</taxon>
    </lineage>
</organism>
<feature type="signal peptide" evidence="2">
    <location>
        <begin position="1"/>
        <end position="20"/>
    </location>
</feature>
<feature type="region of interest" description="Disordered" evidence="1">
    <location>
        <begin position="861"/>
        <end position="940"/>
    </location>
</feature>
<dbReference type="EMBL" id="DS178272">
    <property type="protein sequence ID" value="EFP79378.2"/>
    <property type="molecule type" value="Genomic_DNA"/>
</dbReference>
<feature type="compositionally biased region" description="Low complexity" evidence="1">
    <location>
        <begin position="861"/>
        <end position="885"/>
    </location>
</feature>
<protein>
    <submittedName>
        <fullName evidence="3">Uncharacterized protein</fullName>
    </submittedName>
</protein>
<evidence type="ECO:0000313" key="3">
    <source>
        <dbReference type="EMBL" id="EFP79378.2"/>
    </source>
</evidence>
<dbReference type="AlphaFoldDB" id="E3K457"/>
<dbReference type="Proteomes" id="UP000008783">
    <property type="component" value="Unassembled WGS sequence"/>
</dbReference>
<feature type="compositionally biased region" description="Polar residues" evidence="1">
    <location>
        <begin position="164"/>
        <end position="173"/>
    </location>
</feature>
<dbReference type="HOGENOM" id="CLU_309517_0_0_1"/>
<keyword evidence="4" id="KW-1185">Reference proteome</keyword>
<feature type="region of interest" description="Disordered" evidence="1">
    <location>
        <begin position="155"/>
        <end position="189"/>
    </location>
</feature>
<feature type="compositionally biased region" description="Pro residues" evidence="1">
    <location>
        <begin position="891"/>
        <end position="902"/>
    </location>
</feature>